<evidence type="ECO:0000256" key="1">
    <source>
        <dbReference type="SAM" id="Phobius"/>
    </source>
</evidence>
<reference evidence="2" key="1">
    <citation type="submission" date="2020-05" db="EMBL/GenBank/DDBJ databases">
        <authorList>
            <person name="Chiriac C."/>
            <person name="Salcher M."/>
            <person name="Ghai R."/>
            <person name="Kavagutti S V."/>
        </authorList>
    </citation>
    <scope>NUCLEOTIDE SEQUENCE</scope>
</reference>
<keyword evidence="1" id="KW-1133">Transmembrane helix</keyword>
<name>A0A6J6FPS0_9ZZZZ</name>
<accession>A0A6J6FPS0</accession>
<gene>
    <name evidence="2" type="ORF">UFOPK1493_03748</name>
</gene>
<evidence type="ECO:0000313" key="2">
    <source>
        <dbReference type="EMBL" id="CAB4591086.1"/>
    </source>
</evidence>
<organism evidence="2">
    <name type="scientific">freshwater metagenome</name>
    <dbReference type="NCBI Taxonomy" id="449393"/>
    <lineage>
        <taxon>unclassified sequences</taxon>
        <taxon>metagenomes</taxon>
        <taxon>ecological metagenomes</taxon>
    </lineage>
</organism>
<dbReference type="EMBL" id="CAEZSR010000231">
    <property type="protein sequence ID" value="CAB4591086.1"/>
    <property type="molecule type" value="Genomic_DNA"/>
</dbReference>
<dbReference type="AlphaFoldDB" id="A0A6J6FPS0"/>
<keyword evidence="1" id="KW-0472">Membrane</keyword>
<keyword evidence="1" id="KW-0812">Transmembrane</keyword>
<feature type="transmembrane region" description="Helical" evidence="1">
    <location>
        <begin position="15"/>
        <end position="34"/>
    </location>
</feature>
<feature type="transmembrane region" description="Helical" evidence="1">
    <location>
        <begin position="46"/>
        <end position="66"/>
    </location>
</feature>
<proteinExistence type="predicted"/>
<protein>
    <submittedName>
        <fullName evidence="2">Unannotated protein</fullName>
    </submittedName>
</protein>
<feature type="transmembrane region" description="Helical" evidence="1">
    <location>
        <begin position="114"/>
        <end position="134"/>
    </location>
</feature>
<sequence>MHAIDVLSWPGMNQAFLFSFILTTVLSLAVVPYAKRRPVGTPFTWGEAMLASVWVFGLMFLAFGVVPHQWIDHADKDLGWNRTKILYGPFDILKPQAFGGNFPMTLQYEAIRDLVVVVIHLWFFGLLIYLWIVWQNRGKKAAAKSAEIATSSYGRPLVKKT</sequence>